<feature type="domain" description="VWFA" evidence="2">
    <location>
        <begin position="57"/>
        <end position="232"/>
    </location>
</feature>
<feature type="signal peptide" evidence="1">
    <location>
        <begin position="1"/>
        <end position="18"/>
    </location>
</feature>
<dbReference type="SUPFAM" id="SSF53300">
    <property type="entry name" value="vWA-like"/>
    <property type="match status" value="1"/>
</dbReference>
<comment type="caution">
    <text evidence="3">The sequence shown here is derived from an EMBL/GenBank/DDBJ whole genome shotgun (WGS) entry which is preliminary data.</text>
</comment>
<evidence type="ECO:0000313" key="4">
    <source>
        <dbReference type="Proteomes" id="UP000247409"/>
    </source>
</evidence>
<reference evidence="3 4" key="1">
    <citation type="journal article" date="2018" name="Mol. Biol. Evol.">
        <title>Analysis of the draft genome of the red seaweed Gracilariopsis chorda provides insights into genome size evolution in Rhodophyta.</title>
        <authorList>
            <person name="Lee J."/>
            <person name="Yang E.C."/>
            <person name="Graf L."/>
            <person name="Yang J.H."/>
            <person name="Qiu H."/>
            <person name="Zel Zion U."/>
            <person name="Chan C.X."/>
            <person name="Stephens T.G."/>
            <person name="Weber A.P.M."/>
            <person name="Boo G.H."/>
            <person name="Boo S.M."/>
            <person name="Kim K.M."/>
            <person name="Shin Y."/>
            <person name="Jung M."/>
            <person name="Lee S.J."/>
            <person name="Yim H.S."/>
            <person name="Lee J.H."/>
            <person name="Bhattacharya D."/>
            <person name="Yoon H.S."/>
        </authorList>
    </citation>
    <scope>NUCLEOTIDE SEQUENCE [LARGE SCALE GENOMIC DNA]</scope>
    <source>
        <strain evidence="3 4">SKKU-2015</strain>
        <tissue evidence="3">Whole body</tissue>
    </source>
</reference>
<dbReference type="PANTHER" id="PTHR24020:SF84">
    <property type="entry name" value="VWFA DOMAIN-CONTAINING PROTEIN"/>
    <property type="match status" value="1"/>
</dbReference>
<dbReference type="STRING" id="448386.A0A2V3ISA4"/>
<sequence length="240" mass="26123">MIARTFFLCCAFFAVCFAVVPEARIEALNSPLTTGAANRAQIDRALEIVEETGCEPNLCFAIDGSSSITDDEFQLQLDFVALITGLVSLDEQSGYSAIQYGLRPKFMSRFTQDAAAFLLKVEGTRQLRSVRTFIAPGIGGCMRQFRRVRGQANKIILLGDGRSTFDSRDPPLDPPSIAAQFLAEPNNSICAVGVSFDTTELLEEITGDPDRVFSVADWMSVVDVLADLVEQVCGADAVEF</sequence>
<proteinExistence type="predicted"/>
<evidence type="ECO:0000256" key="1">
    <source>
        <dbReference type="SAM" id="SignalP"/>
    </source>
</evidence>
<dbReference type="Pfam" id="PF00092">
    <property type="entry name" value="VWA"/>
    <property type="match status" value="1"/>
</dbReference>
<dbReference type="EMBL" id="NBIV01000075">
    <property type="protein sequence ID" value="PXF44992.1"/>
    <property type="molecule type" value="Genomic_DNA"/>
</dbReference>
<gene>
    <name evidence="3" type="ORF">BWQ96_05239</name>
</gene>
<dbReference type="OrthoDB" id="10256829at2759"/>
<dbReference type="CDD" id="cd00198">
    <property type="entry name" value="vWFA"/>
    <property type="match status" value="1"/>
</dbReference>
<dbReference type="Gene3D" id="3.40.50.410">
    <property type="entry name" value="von Willebrand factor, type A domain"/>
    <property type="match status" value="1"/>
</dbReference>
<keyword evidence="4" id="KW-1185">Reference proteome</keyword>
<dbReference type="InterPro" id="IPR036465">
    <property type="entry name" value="vWFA_dom_sf"/>
</dbReference>
<feature type="chain" id="PRO_5016079945" description="VWFA domain-containing protein" evidence="1">
    <location>
        <begin position="19"/>
        <end position="240"/>
    </location>
</feature>
<protein>
    <recommendedName>
        <fullName evidence="2">VWFA domain-containing protein</fullName>
    </recommendedName>
</protein>
<dbReference type="Proteomes" id="UP000247409">
    <property type="component" value="Unassembled WGS sequence"/>
</dbReference>
<dbReference type="AlphaFoldDB" id="A0A2V3ISA4"/>
<dbReference type="SMART" id="SM00327">
    <property type="entry name" value="VWA"/>
    <property type="match status" value="1"/>
</dbReference>
<keyword evidence="1" id="KW-0732">Signal</keyword>
<evidence type="ECO:0000259" key="2">
    <source>
        <dbReference type="PROSITE" id="PS50234"/>
    </source>
</evidence>
<dbReference type="InterPro" id="IPR050525">
    <property type="entry name" value="ECM_Assembly_Org"/>
</dbReference>
<dbReference type="PROSITE" id="PS50234">
    <property type="entry name" value="VWFA"/>
    <property type="match status" value="1"/>
</dbReference>
<name>A0A2V3ISA4_9FLOR</name>
<evidence type="ECO:0000313" key="3">
    <source>
        <dbReference type="EMBL" id="PXF44992.1"/>
    </source>
</evidence>
<accession>A0A2V3ISA4</accession>
<dbReference type="PANTHER" id="PTHR24020">
    <property type="entry name" value="COLLAGEN ALPHA"/>
    <property type="match status" value="1"/>
</dbReference>
<organism evidence="3 4">
    <name type="scientific">Gracilariopsis chorda</name>
    <dbReference type="NCBI Taxonomy" id="448386"/>
    <lineage>
        <taxon>Eukaryota</taxon>
        <taxon>Rhodophyta</taxon>
        <taxon>Florideophyceae</taxon>
        <taxon>Rhodymeniophycidae</taxon>
        <taxon>Gracilariales</taxon>
        <taxon>Gracilariaceae</taxon>
        <taxon>Gracilariopsis</taxon>
    </lineage>
</organism>
<dbReference type="InterPro" id="IPR002035">
    <property type="entry name" value="VWF_A"/>
</dbReference>